<keyword evidence="2 4" id="KW-0238">DNA-binding</keyword>
<reference evidence="7 9" key="2">
    <citation type="submission" date="2018-06" db="EMBL/GenBank/DDBJ databases">
        <authorList>
            <consortium name="Pathogen Informatics"/>
            <person name="Doyle S."/>
        </authorList>
    </citation>
    <scope>NUCLEOTIDE SEQUENCE [LARGE SCALE GENOMIC DNA]</scope>
    <source>
        <strain evidence="7 9">NCTC11991</strain>
    </source>
</reference>
<dbReference type="OrthoDB" id="9809772at2"/>
<dbReference type="PANTHER" id="PTHR47506:SF1">
    <property type="entry name" value="HTH-TYPE TRANSCRIPTIONAL REGULATOR YJDC"/>
    <property type="match status" value="1"/>
</dbReference>
<dbReference type="Proteomes" id="UP000054820">
    <property type="component" value="Unassembled WGS sequence"/>
</dbReference>
<dbReference type="PRINTS" id="PR00455">
    <property type="entry name" value="HTHTETR"/>
</dbReference>
<evidence type="ECO:0000313" key="7">
    <source>
        <dbReference type="EMBL" id="STY24420.1"/>
    </source>
</evidence>
<organism evidence="7 9">
    <name type="scientific">Legionella steigerwaltii</name>
    <dbReference type="NCBI Taxonomy" id="460"/>
    <lineage>
        <taxon>Bacteria</taxon>
        <taxon>Pseudomonadati</taxon>
        <taxon>Pseudomonadota</taxon>
        <taxon>Gammaproteobacteria</taxon>
        <taxon>Legionellales</taxon>
        <taxon>Legionellaceae</taxon>
        <taxon>Legionella</taxon>
    </lineage>
</organism>
<dbReference type="SUPFAM" id="SSF46689">
    <property type="entry name" value="Homeodomain-like"/>
    <property type="match status" value="1"/>
</dbReference>
<dbReference type="AlphaFoldDB" id="A0A378LDH1"/>
<sequence>MKTSKKTEILNCAQELIQRRGFNGFSYADIAHLIGIRKASIHHYFPTKADLGIAVVERYRELFNLALDEIDLEKSLEGKINRYVSLYKDVLKQDRLCLCGMLASDLATLEPELQAIVKEFFLDNVAWLSKVLTDEYPSRSKNSVSGIAWQIINSLQGATLISRIMNDTKAFDANCDTLMHQLRQIK</sequence>
<feature type="DNA-binding region" description="H-T-H motif" evidence="4">
    <location>
        <begin position="26"/>
        <end position="45"/>
    </location>
</feature>
<accession>A0A378LDH1</accession>
<dbReference type="EMBL" id="LNYZ01000011">
    <property type="protein sequence ID" value="KTD78023.1"/>
    <property type="molecule type" value="Genomic_DNA"/>
</dbReference>
<reference evidence="6 8" key="1">
    <citation type="submission" date="2015-11" db="EMBL/GenBank/DDBJ databases">
        <title>Genomic analysis of 38 Legionella species identifies large and diverse effector repertoires.</title>
        <authorList>
            <person name="Burstein D."/>
            <person name="Amaro F."/>
            <person name="Zusman T."/>
            <person name="Lifshitz Z."/>
            <person name="Cohen O."/>
            <person name="Gilbert J.A."/>
            <person name="Pupko T."/>
            <person name="Shuman H.A."/>
            <person name="Segal G."/>
        </authorList>
    </citation>
    <scope>NUCLEOTIDE SEQUENCE [LARGE SCALE GENOMIC DNA]</scope>
    <source>
        <strain evidence="6 8">SC-18-C9</strain>
    </source>
</reference>
<evidence type="ECO:0000313" key="8">
    <source>
        <dbReference type="Proteomes" id="UP000054820"/>
    </source>
</evidence>
<gene>
    <name evidence="7" type="primary">nemR</name>
    <name evidence="6" type="ORF">Lstg_1505</name>
    <name evidence="7" type="ORF">NCTC11991_03045</name>
</gene>
<keyword evidence="1" id="KW-0805">Transcription regulation</keyword>
<protein>
    <submittedName>
        <fullName evidence="7">TetR family transcriptional regulator</fullName>
    </submittedName>
</protein>
<dbReference type="PANTHER" id="PTHR47506">
    <property type="entry name" value="TRANSCRIPTIONAL REGULATORY PROTEIN"/>
    <property type="match status" value="1"/>
</dbReference>
<evidence type="ECO:0000256" key="4">
    <source>
        <dbReference type="PROSITE-ProRule" id="PRU00335"/>
    </source>
</evidence>
<keyword evidence="3" id="KW-0804">Transcription</keyword>
<dbReference type="STRING" id="460.Lstg_1505"/>
<dbReference type="GO" id="GO:0003677">
    <property type="term" value="F:DNA binding"/>
    <property type="evidence" value="ECO:0007669"/>
    <property type="project" value="UniProtKB-UniRule"/>
</dbReference>
<proteinExistence type="predicted"/>
<dbReference type="EMBL" id="UGOY01000001">
    <property type="protein sequence ID" value="STY24420.1"/>
    <property type="molecule type" value="Genomic_DNA"/>
</dbReference>
<evidence type="ECO:0000256" key="1">
    <source>
        <dbReference type="ARBA" id="ARBA00023015"/>
    </source>
</evidence>
<dbReference type="Proteomes" id="UP000255110">
    <property type="component" value="Unassembled WGS sequence"/>
</dbReference>
<evidence type="ECO:0000256" key="2">
    <source>
        <dbReference type="ARBA" id="ARBA00023125"/>
    </source>
</evidence>
<dbReference type="InterPro" id="IPR001647">
    <property type="entry name" value="HTH_TetR"/>
</dbReference>
<keyword evidence="8" id="KW-1185">Reference proteome</keyword>
<feature type="domain" description="HTH tetR-type" evidence="5">
    <location>
        <begin position="3"/>
        <end position="63"/>
    </location>
</feature>
<name>A0A378LDH1_9GAMM</name>
<evidence type="ECO:0000256" key="3">
    <source>
        <dbReference type="ARBA" id="ARBA00023163"/>
    </source>
</evidence>
<dbReference type="Pfam" id="PF00440">
    <property type="entry name" value="TetR_N"/>
    <property type="match status" value="1"/>
</dbReference>
<dbReference type="InterPro" id="IPR009057">
    <property type="entry name" value="Homeodomain-like_sf"/>
</dbReference>
<dbReference type="RefSeq" id="WP_058477072.1">
    <property type="nucleotide sequence ID" value="NZ_CAAAIO010000038.1"/>
</dbReference>
<evidence type="ECO:0000313" key="9">
    <source>
        <dbReference type="Proteomes" id="UP000255110"/>
    </source>
</evidence>
<evidence type="ECO:0000259" key="5">
    <source>
        <dbReference type="PROSITE" id="PS50977"/>
    </source>
</evidence>
<dbReference type="InterPro" id="IPR036271">
    <property type="entry name" value="Tet_transcr_reg_TetR-rel_C_sf"/>
</dbReference>
<dbReference type="Gene3D" id="1.10.357.10">
    <property type="entry name" value="Tetracycline Repressor, domain 2"/>
    <property type="match status" value="1"/>
</dbReference>
<dbReference type="PROSITE" id="PS50977">
    <property type="entry name" value="HTH_TETR_2"/>
    <property type="match status" value="1"/>
</dbReference>
<evidence type="ECO:0000313" key="6">
    <source>
        <dbReference type="EMBL" id="KTD78023.1"/>
    </source>
</evidence>
<dbReference type="SUPFAM" id="SSF48498">
    <property type="entry name" value="Tetracyclin repressor-like, C-terminal domain"/>
    <property type="match status" value="1"/>
</dbReference>